<evidence type="ECO:0000313" key="1">
    <source>
        <dbReference type="EMBL" id="XBS49448.1"/>
    </source>
</evidence>
<organism evidence="1">
    <name type="scientific">Escherichia phage fEgEco12</name>
    <dbReference type="NCBI Taxonomy" id="3158837"/>
    <lineage>
        <taxon>Viruses</taxon>
        <taxon>Duplodnaviria</taxon>
        <taxon>Heunggongvirae</taxon>
        <taxon>Uroviricota</taxon>
        <taxon>Caudoviricetes</taxon>
    </lineage>
</organism>
<accession>A0AAU7PHT4</accession>
<sequence>MAVLKKLTEYSYIAESDGSEKIGILIDHSKSPTEYSGVEFFTSDGVLKFDSITELEELLGTPFKYEEVQVKDTNTKFIGDYPVNDTDSVYDVQEGENGISTFRKSEKSKKRFFPGWWLVKSESGVYNPRCTISTDTYDNHKDDIYGPYKTFMELTYQQKNL</sequence>
<protein>
    <submittedName>
        <fullName evidence="1">Uncharacterized protein</fullName>
    </submittedName>
</protein>
<dbReference type="EMBL" id="PP777464">
    <property type="protein sequence ID" value="XBS49448.1"/>
    <property type="molecule type" value="Genomic_DNA"/>
</dbReference>
<reference evidence="1" key="1">
    <citation type="submission" date="2024-05" db="EMBL/GenBank/DDBJ databases">
        <authorList>
            <person name="Badawy S."/>
            <person name="Skurnik M."/>
        </authorList>
    </citation>
    <scope>NUCLEOTIDE SEQUENCE</scope>
</reference>
<proteinExistence type="predicted"/>
<name>A0AAU7PHT4_9CAUD</name>